<proteinExistence type="predicted"/>
<dbReference type="InterPro" id="IPR001633">
    <property type="entry name" value="EAL_dom"/>
</dbReference>
<dbReference type="InterPro" id="IPR029787">
    <property type="entry name" value="Nucleotide_cyclase"/>
</dbReference>
<feature type="domain" description="GGDEF" evidence="3">
    <location>
        <begin position="328"/>
        <end position="462"/>
    </location>
</feature>
<keyword evidence="1" id="KW-1133">Transmembrane helix</keyword>
<dbReference type="InterPro" id="IPR052155">
    <property type="entry name" value="Biofilm_reg_signaling"/>
</dbReference>
<evidence type="ECO:0000259" key="3">
    <source>
        <dbReference type="PROSITE" id="PS50887"/>
    </source>
</evidence>
<keyword evidence="1" id="KW-0812">Transmembrane</keyword>
<sequence>MALLVSAYVAGLLLPGDAPRPLLDGWLAGLIKLALVGVCWASAARTSFRRPELLLTAAGVTLVGISDTYLLLVPADVRPVAFPAPNNVGYLGFYVLMLSVLVILLRRQIRTTTWSVVLDSTIGVLGASSALVVLLTPVLLSIDENGTGLSLAPGMGNPLFTLLLVAGIAGIAISQGPVDKRRWILFVLGLVIFASTNIVYALIGTGYVVGTPLDAGWAVGLALIATWTDAAANPETASPHYVNGTAALALPAISTAAGLGVLILASQVPIPAFAVGLAATTMALAAIPLVSRQVALRRQARTDDLTGLPNRRALYAGVSLRLSTDRSQRRALLLLDLDRFKEVNDSLGHDAGDRLLVQVGDRLLSVLRTGDLLARVGGDEFAILLDHSGQVEAESVAAKLRNVLAAPFTLEGIALQISVSIGIALYPEQGDDLTALLRKADMAMYKAKSNNSGHHVYRSVDNSHGETRLRTLQELRVALENDQLVLHFQPKIDLSAGIVHSVEALVRWNHPTRGLLFPDQFLALVEEANLMHGLTQEVLRKALDQAQDWASQGRPLTVAVNLSASSLVDADLPERVGAMLKARDLTASALILEITEDFLMADRDRARDILVRLRGSGIRISVDDFGTGYSSLAYLRDLPIDELKLDQSFVFPMAEDPRAAALVASTIDLAHGLGLRMVAEGVENATTYDELVRYGCDYAQGYFMCRPVPAAQLDLWIAARTGDPARSL</sequence>
<feature type="transmembrane region" description="Helical" evidence="1">
    <location>
        <begin position="87"/>
        <end position="105"/>
    </location>
</feature>
<dbReference type="AlphaFoldDB" id="A0AAQ2HHC5"/>
<dbReference type="InterPro" id="IPR035919">
    <property type="entry name" value="EAL_sf"/>
</dbReference>
<organism evidence="4 5">
    <name type="scientific">Cryobacterium shii</name>
    <dbReference type="NCBI Taxonomy" id="1259235"/>
    <lineage>
        <taxon>Bacteria</taxon>
        <taxon>Bacillati</taxon>
        <taxon>Actinomycetota</taxon>
        <taxon>Actinomycetes</taxon>
        <taxon>Micrococcales</taxon>
        <taxon>Microbacteriaceae</taxon>
        <taxon>Cryobacterium</taxon>
    </lineage>
</organism>
<feature type="transmembrane region" description="Helical" evidence="1">
    <location>
        <begin position="270"/>
        <end position="291"/>
    </location>
</feature>
<accession>A0AAQ2HHC5</accession>
<dbReference type="CDD" id="cd01949">
    <property type="entry name" value="GGDEF"/>
    <property type="match status" value="1"/>
</dbReference>
<comment type="caution">
    <text evidence="4">The sequence shown here is derived from an EMBL/GenBank/DDBJ whole genome shotgun (WGS) entry which is preliminary data.</text>
</comment>
<feature type="transmembrane region" description="Helical" evidence="1">
    <location>
        <begin position="159"/>
        <end position="176"/>
    </location>
</feature>
<dbReference type="PANTHER" id="PTHR44757:SF2">
    <property type="entry name" value="BIOFILM ARCHITECTURE MAINTENANCE PROTEIN MBAA"/>
    <property type="match status" value="1"/>
</dbReference>
<dbReference type="PROSITE" id="PS50883">
    <property type="entry name" value="EAL"/>
    <property type="match status" value="1"/>
</dbReference>
<protein>
    <submittedName>
        <fullName evidence="4">EAL domain-containing protein</fullName>
    </submittedName>
</protein>
<dbReference type="CDD" id="cd01948">
    <property type="entry name" value="EAL"/>
    <property type="match status" value="1"/>
</dbReference>
<feature type="transmembrane region" description="Helical" evidence="1">
    <location>
        <begin position="183"/>
        <end position="203"/>
    </location>
</feature>
<dbReference type="SUPFAM" id="SSF141868">
    <property type="entry name" value="EAL domain-like"/>
    <property type="match status" value="1"/>
</dbReference>
<dbReference type="PANTHER" id="PTHR44757">
    <property type="entry name" value="DIGUANYLATE CYCLASE DGCP"/>
    <property type="match status" value="1"/>
</dbReference>
<reference evidence="4 5" key="1">
    <citation type="submission" date="2019-03" db="EMBL/GenBank/DDBJ databases">
        <title>Genomics of glacier-inhabiting Cryobacterium strains.</title>
        <authorList>
            <person name="Liu Q."/>
            <person name="Xin Y.-H."/>
        </authorList>
    </citation>
    <scope>NUCLEOTIDE SEQUENCE [LARGE SCALE GENOMIC DNA]</scope>
    <source>
        <strain evidence="5">TMT1-22</strain>
    </source>
</reference>
<dbReference type="InterPro" id="IPR043128">
    <property type="entry name" value="Rev_trsase/Diguanyl_cyclase"/>
</dbReference>
<dbReference type="FunFam" id="3.30.70.270:FF:000001">
    <property type="entry name" value="Diguanylate cyclase domain protein"/>
    <property type="match status" value="1"/>
</dbReference>
<dbReference type="SUPFAM" id="SSF55073">
    <property type="entry name" value="Nucleotide cyclase"/>
    <property type="match status" value="1"/>
</dbReference>
<feature type="transmembrane region" description="Helical" evidence="1">
    <location>
        <begin position="117"/>
        <end position="139"/>
    </location>
</feature>
<dbReference type="Pfam" id="PF00563">
    <property type="entry name" value="EAL"/>
    <property type="match status" value="1"/>
</dbReference>
<dbReference type="Gene3D" id="3.20.20.450">
    <property type="entry name" value="EAL domain"/>
    <property type="match status" value="1"/>
</dbReference>
<dbReference type="RefSeq" id="WP_134365898.1">
    <property type="nucleotide sequence ID" value="NZ_SOFY01000005.1"/>
</dbReference>
<dbReference type="SMART" id="SM00052">
    <property type="entry name" value="EAL"/>
    <property type="match status" value="1"/>
</dbReference>
<evidence type="ECO:0000256" key="1">
    <source>
        <dbReference type="SAM" id="Phobius"/>
    </source>
</evidence>
<feature type="transmembrane region" description="Helical" evidence="1">
    <location>
        <begin position="244"/>
        <end position="264"/>
    </location>
</feature>
<dbReference type="PROSITE" id="PS50887">
    <property type="entry name" value="GGDEF"/>
    <property type="match status" value="1"/>
</dbReference>
<dbReference type="EMBL" id="SOFY01000005">
    <property type="protein sequence ID" value="TFC52898.1"/>
    <property type="molecule type" value="Genomic_DNA"/>
</dbReference>
<dbReference type="Proteomes" id="UP000297403">
    <property type="component" value="Unassembled WGS sequence"/>
</dbReference>
<keyword evidence="5" id="KW-1185">Reference proteome</keyword>
<feature type="transmembrane region" description="Helical" evidence="1">
    <location>
        <begin position="53"/>
        <end position="75"/>
    </location>
</feature>
<dbReference type="InterPro" id="IPR000160">
    <property type="entry name" value="GGDEF_dom"/>
</dbReference>
<dbReference type="Pfam" id="PF00990">
    <property type="entry name" value="GGDEF"/>
    <property type="match status" value="1"/>
</dbReference>
<feature type="domain" description="EAL" evidence="2">
    <location>
        <begin position="468"/>
        <end position="721"/>
    </location>
</feature>
<feature type="transmembrane region" description="Helical" evidence="1">
    <location>
        <begin position="25"/>
        <end position="41"/>
    </location>
</feature>
<evidence type="ECO:0000313" key="4">
    <source>
        <dbReference type="EMBL" id="TFC52898.1"/>
    </source>
</evidence>
<dbReference type="SMART" id="SM00267">
    <property type="entry name" value="GGDEF"/>
    <property type="match status" value="1"/>
</dbReference>
<keyword evidence="1" id="KW-0472">Membrane</keyword>
<evidence type="ECO:0000313" key="5">
    <source>
        <dbReference type="Proteomes" id="UP000297403"/>
    </source>
</evidence>
<dbReference type="NCBIfam" id="TIGR00254">
    <property type="entry name" value="GGDEF"/>
    <property type="match status" value="1"/>
</dbReference>
<gene>
    <name evidence="4" type="ORF">E3O49_00650</name>
</gene>
<name>A0AAQ2HHC5_9MICO</name>
<evidence type="ECO:0000259" key="2">
    <source>
        <dbReference type="PROSITE" id="PS50883"/>
    </source>
</evidence>
<dbReference type="Gene3D" id="3.30.70.270">
    <property type="match status" value="1"/>
</dbReference>